<feature type="domain" description="Glycosyltransferase subfamily 4-like N-terminal" evidence="2">
    <location>
        <begin position="32"/>
        <end position="136"/>
    </location>
</feature>
<dbReference type="Gene3D" id="3.40.50.2000">
    <property type="entry name" value="Glycogen Phosphorylase B"/>
    <property type="match status" value="2"/>
</dbReference>
<feature type="domain" description="Glycosyl transferase family 1" evidence="1">
    <location>
        <begin position="145"/>
        <end position="255"/>
    </location>
</feature>
<dbReference type="InterPro" id="IPR028098">
    <property type="entry name" value="Glyco_trans_4-like_N"/>
</dbReference>
<dbReference type="PANTHER" id="PTHR45947:SF3">
    <property type="entry name" value="SULFOQUINOVOSYL TRANSFERASE SQD2"/>
    <property type="match status" value="1"/>
</dbReference>
<feature type="non-terminal residue" evidence="3">
    <location>
        <position position="255"/>
    </location>
</feature>
<evidence type="ECO:0000313" key="3">
    <source>
        <dbReference type="EMBL" id="GAJ08261.1"/>
    </source>
</evidence>
<organism evidence="3">
    <name type="scientific">marine sediment metagenome</name>
    <dbReference type="NCBI Taxonomy" id="412755"/>
    <lineage>
        <taxon>unclassified sequences</taxon>
        <taxon>metagenomes</taxon>
        <taxon>ecological metagenomes</taxon>
    </lineage>
</organism>
<dbReference type="PANTHER" id="PTHR45947">
    <property type="entry name" value="SULFOQUINOVOSYL TRANSFERASE SQD2"/>
    <property type="match status" value="1"/>
</dbReference>
<dbReference type="Pfam" id="PF00534">
    <property type="entry name" value="Glycos_transf_1"/>
    <property type="match status" value="1"/>
</dbReference>
<reference evidence="3" key="1">
    <citation type="journal article" date="2014" name="Front. Microbiol.">
        <title>High frequency of phylogenetically diverse reductive dehalogenase-homologous genes in deep subseafloor sedimentary metagenomes.</title>
        <authorList>
            <person name="Kawai M."/>
            <person name="Futagami T."/>
            <person name="Toyoda A."/>
            <person name="Takaki Y."/>
            <person name="Nishi S."/>
            <person name="Hori S."/>
            <person name="Arai W."/>
            <person name="Tsubouchi T."/>
            <person name="Morono Y."/>
            <person name="Uchiyama I."/>
            <person name="Ito T."/>
            <person name="Fujiyama A."/>
            <person name="Inagaki F."/>
            <person name="Takami H."/>
        </authorList>
    </citation>
    <scope>NUCLEOTIDE SEQUENCE</scope>
    <source>
        <strain evidence="3">Expedition CK06-06</strain>
    </source>
</reference>
<dbReference type="Pfam" id="PF13439">
    <property type="entry name" value="Glyco_transf_4"/>
    <property type="match status" value="1"/>
</dbReference>
<evidence type="ECO:0000259" key="2">
    <source>
        <dbReference type="Pfam" id="PF13439"/>
    </source>
</evidence>
<gene>
    <name evidence="3" type="ORF">S12H4_45321</name>
</gene>
<sequence length="255" mass="28858">RLIHLEAGEVEDIHKLIVYSYLPDFACNLENFKKHNDLQYDLIFSHYWLSGLVGEYLQKRWNIPHITMFHTLGAVKNTLGVGEDEPELRIEMERSLAQNCYHIIAPTEKEKEELIRHYGALPERIGVVPCGVNLEQFKPVGKESARKYLALGNDKIILFVGRIDPLKGIDKLIKAIPYLQDVQGLRLAVIGGGEHSQLEIEQLQKLACNLNIQDSVTFLGLIKHDQLPYFYSAADVCVVPSCYESFGLVALESLA</sequence>
<dbReference type="SUPFAM" id="SSF53756">
    <property type="entry name" value="UDP-Glycosyltransferase/glycogen phosphorylase"/>
    <property type="match status" value="1"/>
</dbReference>
<accession>X1V744</accession>
<dbReference type="EMBL" id="BARW01028014">
    <property type="protein sequence ID" value="GAJ08261.1"/>
    <property type="molecule type" value="Genomic_DNA"/>
</dbReference>
<dbReference type="AlphaFoldDB" id="X1V744"/>
<feature type="non-terminal residue" evidence="3">
    <location>
        <position position="1"/>
    </location>
</feature>
<protein>
    <recommendedName>
        <fullName evidence="4">Glycosyl transferase family 1 domain-containing protein</fullName>
    </recommendedName>
</protein>
<evidence type="ECO:0000259" key="1">
    <source>
        <dbReference type="Pfam" id="PF00534"/>
    </source>
</evidence>
<comment type="caution">
    <text evidence="3">The sequence shown here is derived from an EMBL/GenBank/DDBJ whole genome shotgun (WGS) entry which is preliminary data.</text>
</comment>
<proteinExistence type="predicted"/>
<dbReference type="InterPro" id="IPR001296">
    <property type="entry name" value="Glyco_trans_1"/>
</dbReference>
<dbReference type="GO" id="GO:0016757">
    <property type="term" value="F:glycosyltransferase activity"/>
    <property type="evidence" value="ECO:0007669"/>
    <property type="project" value="InterPro"/>
</dbReference>
<dbReference type="InterPro" id="IPR050194">
    <property type="entry name" value="Glycosyltransferase_grp1"/>
</dbReference>
<name>X1V744_9ZZZZ</name>
<evidence type="ECO:0008006" key="4">
    <source>
        <dbReference type="Google" id="ProtNLM"/>
    </source>
</evidence>